<protein>
    <submittedName>
        <fullName evidence="1">Uncharacterized protein</fullName>
    </submittedName>
</protein>
<keyword evidence="2" id="KW-1185">Reference proteome</keyword>
<evidence type="ECO:0000313" key="2">
    <source>
        <dbReference type="Proteomes" id="UP001295794"/>
    </source>
</evidence>
<comment type="caution">
    <text evidence="1">The sequence shown here is derived from an EMBL/GenBank/DDBJ whole genome shotgun (WGS) entry which is preliminary data.</text>
</comment>
<dbReference type="EMBL" id="CAVNYO010000174">
    <property type="protein sequence ID" value="CAK5271684.1"/>
    <property type="molecule type" value="Genomic_DNA"/>
</dbReference>
<gene>
    <name evidence="1" type="ORF">MYCIT1_LOCUS16913</name>
</gene>
<evidence type="ECO:0000313" key="1">
    <source>
        <dbReference type="EMBL" id="CAK5271684.1"/>
    </source>
</evidence>
<accession>A0AAD2HBF5</accession>
<dbReference type="Proteomes" id="UP001295794">
    <property type="component" value="Unassembled WGS sequence"/>
</dbReference>
<reference evidence="1" key="1">
    <citation type="submission" date="2023-11" db="EMBL/GenBank/DDBJ databases">
        <authorList>
            <person name="De Vega J J."/>
            <person name="De Vega J J."/>
        </authorList>
    </citation>
    <scope>NUCLEOTIDE SEQUENCE</scope>
</reference>
<organism evidence="1 2">
    <name type="scientific">Mycena citricolor</name>
    <dbReference type="NCBI Taxonomy" id="2018698"/>
    <lineage>
        <taxon>Eukaryota</taxon>
        <taxon>Fungi</taxon>
        <taxon>Dikarya</taxon>
        <taxon>Basidiomycota</taxon>
        <taxon>Agaricomycotina</taxon>
        <taxon>Agaricomycetes</taxon>
        <taxon>Agaricomycetidae</taxon>
        <taxon>Agaricales</taxon>
        <taxon>Marasmiineae</taxon>
        <taxon>Mycenaceae</taxon>
        <taxon>Mycena</taxon>
    </lineage>
</organism>
<sequence length="332" mass="36523">MHSSSVWDVCAHSVCDASLYVQWACRSYKSCISIVPRTRDGRLRLSWTFCELVLISRPFCSSPHSTIGQPPDCLQTATCDQCAALLTLLRIPLKTRLQLHPVLLRTASQAEAVLEPIRDHIITTVNEQRPEMLMITTLNQSRFQKCSFSLVSPRFSLTSGRESSPDSPVFAIDGYGESAGQMHEVSQAVLNAIPLLTVSELEARAADLPSMAWDSIVSALPALEIVRLAADHTGAGVCAALRSCLPQTLGVREIQVCVPLDLEPYVLRRPWDGPASWVQALTRLLVAYRDHGRWLARLKLDAVTLNGLAESEQGELKELVGELGELVLVDET</sequence>
<name>A0AAD2HBF5_9AGAR</name>
<proteinExistence type="predicted"/>
<dbReference type="AlphaFoldDB" id="A0AAD2HBF5"/>